<evidence type="ECO:0000313" key="1">
    <source>
        <dbReference type="EMBL" id="SDH25509.1"/>
    </source>
</evidence>
<gene>
    <name evidence="1" type="ORF">SAMN05216553_118166</name>
</gene>
<reference evidence="2" key="1">
    <citation type="submission" date="2016-10" db="EMBL/GenBank/DDBJ databases">
        <authorList>
            <person name="Varghese N."/>
            <person name="Submissions S."/>
        </authorList>
    </citation>
    <scope>NUCLEOTIDE SEQUENCE [LARGE SCALE GENOMIC DNA]</scope>
    <source>
        <strain evidence="2">CGMCC 4.3506</strain>
    </source>
</reference>
<dbReference type="EMBL" id="FNCC01000018">
    <property type="protein sequence ID" value="SDH25509.1"/>
    <property type="molecule type" value="Genomic_DNA"/>
</dbReference>
<dbReference type="AlphaFoldDB" id="A0A1G8AWZ7"/>
<protein>
    <submittedName>
        <fullName evidence="1">Uncharacterized protein</fullName>
    </submittedName>
</protein>
<accession>A0A1G8AWZ7</accession>
<keyword evidence="2" id="KW-1185">Reference proteome</keyword>
<name>A0A1G8AWZ7_9PSEU</name>
<dbReference type="Proteomes" id="UP000199623">
    <property type="component" value="Unassembled WGS sequence"/>
</dbReference>
<sequence length="48" mass="5016">MWVDPRKLGAARQADVGTATLGEDMKAAHAAGPNVSVTAFAVFLESRT</sequence>
<organism evidence="1 2">
    <name type="scientific">Lentzea fradiae</name>
    <dbReference type="NCBI Taxonomy" id="200378"/>
    <lineage>
        <taxon>Bacteria</taxon>
        <taxon>Bacillati</taxon>
        <taxon>Actinomycetota</taxon>
        <taxon>Actinomycetes</taxon>
        <taxon>Pseudonocardiales</taxon>
        <taxon>Pseudonocardiaceae</taxon>
        <taxon>Lentzea</taxon>
    </lineage>
</organism>
<proteinExistence type="predicted"/>
<evidence type="ECO:0000313" key="2">
    <source>
        <dbReference type="Proteomes" id="UP000199623"/>
    </source>
</evidence>